<accession>A0ABR1PSC4</accession>
<comment type="caution">
    <text evidence="2">The sequence shown here is derived from an EMBL/GenBank/DDBJ whole genome shotgun (WGS) entry which is preliminary data.</text>
</comment>
<sequence>MCEKHYYYSQRGSQLHEEREVNLCSNSHHNRPCRQTQEFRHNQDERRGANLFPPSPPLSDTGYVYSGSEGSHKRRSGSYYPTGSNVVEVGRKPSQRRRSVVVKDAYRPVTPPTYYGTSPSRAEYPSPPHRPGVHIEISSDTRDTHRRSSSHHRGNSSTSKTSSRAGTVGSNASSEGERLAKLEREMAKTKEALRRQQVMSKIERQNEAITSRPAVPPAPKPYRRGSVSVRPPVDQLSDAMKHVRIGNQTAAELERDRRRTERRVQEDLAQHEEAAQRERLLARMERRNSTAVYDDTRYRRQY</sequence>
<evidence type="ECO:0000313" key="3">
    <source>
        <dbReference type="Proteomes" id="UP001391051"/>
    </source>
</evidence>
<keyword evidence="3" id="KW-1185">Reference proteome</keyword>
<dbReference type="GeneID" id="92083493"/>
<protein>
    <submittedName>
        <fullName evidence="2">Uncharacterized protein</fullName>
    </submittedName>
</protein>
<feature type="compositionally biased region" description="Basic residues" evidence="1">
    <location>
        <begin position="144"/>
        <end position="154"/>
    </location>
</feature>
<feature type="compositionally biased region" description="Basic and acidic residues" evidence="1">
    <location>
        <begin position="37"/>
        <end position="48"/>
    </location>
</feature>
<evidence type="ECO:0000256" key="1">
    <source>
        <dbReference type="SAM" id="MobiDB-lite"/>
    </source>
</evidence>
<name>A0ABR1PSC4_9PEZI</name>
<feature type="compositionally biased region" description="Polar residues" evidence="1">
    <location>
        <begin position="160"/>
        <end position="174"/>
    </location>
</feature>
<evidence type="ECO:0000313" key="2">
    <source>
        <dbReference type="EMBL" id="KAK7937341.1"/>
    </source>
</evidence>
<dbReference type="Proteomes" id="UP001391051">
    <property type="component" value="Unassembled WGS sequence"/>
</dbReference>
<reference evidence="2 3" key="1">
    <citation type="submission" date="2023-01" db="EMBL/GenBank/DDBJ databases">
        <title>Analysis of 21 Apiospora genomes using comparative genomics revels a genus with tremendous synthesis potential of carbohydrate active enzymes and secondary metabolites.</title>
        <authorList>
            <person name="Sorensen T."/>
        </authorList>
    </citation>
    <scope>NUCLEOTIDE SEQUENCE [LARGE SCALE GENOMIC DNA]</scope>
    <source>
        <strain evidence="2 3">CBS 24483</strain>
    </source>
</reference>
<organism evidence="2 3">
    <name type="scientific">Apiospora aurea</name>
    <dbReference type="NCBI Taxonomy" id="335848"/>
    <lineage>
        <taxon>Eukaryota</taxon>
        <taxon>Fungi</taxon>
        <taxon>Dikarya</taxon>
        <taxon>Ascomycota</taxon>
        <taxon>Pezizomycotina</taxon>
        <taxon>Sordariomycetes</taxon>
        <taxon>Xylariomycetidae</taxon>
        <taxon>Amphisphaeriales</taxon>
        <taxon>Apiosporaceae</taxon>
        <taxon>Apiospora</taxon>
    </lineage>
</organism>
<dbReference type="EMBL" id="JAQQWE010000010">
    <property type="protein sequence ID" value="KAK7937341.1"/>
    <property type="molecule type" value="Genomic_DNA"/>
</dbReference>
<proteinExistence type="predicted"/>
<feature type="region of interest" description="Disordered" evidence="1">
    <location>
        <begin position="26"/>
        <end position="179"/>
    </location>
</feature>
<gene>
    <name evidence="2" type="ORF">PG986_014209</name>
</gene>
<dbReference type="RefSeq" id="XP_066692669.1">
    <property type="nucleotide sequence ID" value="XM_066850431.1"/>
</dbReference>